<name>A0A1E5KSR4_9ENTE</name>
<comment type="caution">
    <text evidence="2">The sequence shown here is derived from an EMBL/GenBank/DDBJ whole genome shotgun (WGS) entry which is preliminary data.</text>
</comment>
<evidence type="ECO:0000313" key="2">
    <source>
        <dbReference type="EMBL" id="OEH80893.1"/>
    </source>
</evidence>
<proteinExistence type="predicted"/>
<evidence type="ECO:0000259" key="1">
    <source>
        <dbReference type="Pfam" id="PF05043"/>
    </source>
</evidence>
<keyword evidence="3" id="KW-1185">Reference proteome</keyword>
<accession>A0A1E5KSR4</accession>
<dbReference type="InterPro" id="IPR036388">
    <property type="entry name" value="WH-like_DNA-bd_sf"/>
</dbReference>
<dbReference type="SUPFAM" id="SSF46785">
    <property type="entry name" value="Winged helix' DNA-binding domain"/>
    <property type="match status" value="1"/>
</dbReference>
<dbReference type="STRING" id="762845.BCR26_06585"/>
<dbReference type="Gene3D" id="1.10.10.10">
    <property type="entry name" value="Winged helix-like DNA-binding domain superfamily/Winged helix DNA-binding domain"/>
    <property type="match status" value="2"/>
</dbReference>
<sequence>MRLFLDSMFDRKMYILNFIESSKNPVTIKEITEKTGLSKKTVSKVVKEFAHEHDKHKGNFETVCINGKIKNVQAQNLDLEGISSNYLKQSILYEMIKELFLYDNIDAIKFCDLKFISTSTFSRYRKKLQGILRSCGLSLSRTNQIIGDELQIRNFFLLFFSSSGSQWEFDIQEFEFLNKYLSRKLSNWNSYTFQERKKIILIIHISNVRFRQRNLFYPMRLQKIAELHTDSIYTKVLYDYFSIYKNKNKQQLWNELSIALFFLYKERLIKEELDMEAYNNYFSSEKFSFVYMSEKFTKKIIDFFFDGAQDINLYWRIRQEMDLFHLQLELCFIDSHLFYYIYDEKNLFHLDPFEEEIRRKVAIIFKELKSNDLYRKLFFSIKESAILEYLYLMIYTLVAEFSITKVEPIKIVLKNSKVFVKDILENKITSFFGESIKIVNINEPVDIVVTDISIPSLSEEIQSVYVTTFSDLSDLSTLFGEISSLIIKKFDDRKMITIDS</sequence>
<dbReference type="RefSeq" id="WP_069700180.1">
    <property type="nucleotide sequence ID" value="NZ_JAGGMA010000006.1"/>
</dbReference>
<evidence type="ECO:0000313" key="3">
    <source>
        <dbReference type="Proteomes" id="UP000095256"/>
    </source>
</evidence>
<feature type="domain" description="Mga helix-turn-helix" evidence="1">
    <location>
        <begin position="76"/>
        <end position="160"/>
    </location>
</feature>
<dbReference type="Proteomes" id="UP000095256">
    <property type="component" value="Unassembled WGS sequence"/>
</dbReference>
<dbReference type="InterPro" id="IPR007737">
    <property type="entry name" value="Mga_HTH"/>
</dbReference>
<dbReference type="InterPro" id="IPR036390">
    <property type="entry name" value="WH_DNA-bd_sf"/>
</dbReference>
<gene>
    <name evidence="2" type="ORF">BCR26_06585</name>
</gene>
<dbReference type="EMBL" id="MIEK01000078">
    <property type="protein sequence ID" value="OEH80893.1"/>
    <property type="molecule type" value="Genomic_DNA"/>
</dbReference>
<dbReference type="Pfam" id="PF05043">
    <property type="entry name" value="Mga"/>
    <property type="match status" value="1"/>
</dbReference>
<protein>
    <recommendedName>
        <fullName evidence="1">Mga helix-turn-helix domain-containing protein</fullName>
    </recommendedName>
</protein>
<organism evidence="2 3">
    <name type="scientific">Enterococcus rivorum</name>
    <dbReference type="NCBI Taxonomy" id="762845"/>
    <lineage>
        <taxon>Bacteria</taxon>
        <taxon>Bacillati</taxon>
        <taxon>Bacillota</taxon>
        <taxon>Bacilli</taxon>
        <taxon>Lactobacillales</taxon>
        <taxon>Enterococcaceae</taxon>
        <taxon>Enterococcus</taxon>
    </lineage>
</organism>
<reference evidence="2 3" key="1">
    <citation type="submission" date="2016-09" db="EMBL/GenBank/DDBJ databases">
        <authorList>
            <person name="Capua I."/>
            <person name="De Benedictis P."/>
            <person name="Joannis T."/>
            <person name="Lombin L.H."/>
            <person name="Cattoli G."/>
        </authorList>
    </citation>
    <scope>NUCLEOTIDE SEQUENCE [LARGE SCALE GENOMIC DNA]</scope>
    <source>
        <strain evidence="2 3">LMG 25899</strain>
    </source>
</reference>
<dbReference type="AlphaFoldDB" id="A0A1E5KSR4"/>
<dbReference type="OrthoDB" id="2192224at2"/>